<organism evidence="2 3">
    <name type="scientific">Virgibacillus chiguensis</name>
    <dbReference type="NCBI Taxonomy" id="411959"/>
    <lineage>
        <taxon>Bacteria</taxon>
        <taxon>Bacillati</taxon>
        <taxon>Bacillota</taxon>
        <taxon>Bacilli</taxon>
        <taxon>Bacillales</taxon>
        <taxon>Bacillaceae</taxon>
        <taxon>Virgibacillus</taxon>
    </lineage>
</organism>
<reference evidence="3" key="1">
    <citation type="submission" date="2016-11" db="EMBL/GenBank/DDBJ databases">
        <authorList>
            <person name="Varghese N."/>
            <person name="Submissions S."/>
        </authorList>
    </citation>
    <scope>NUCLEOTIDE SEQUENCE [LARGE SCALE GENOMIC DNA]</scope>
    <source>
        <strain evidence="3">CGMCC 1.6496</strain>
    </source>
</reference>
<evidence type="ECO:0000256" key="1">
    <source>
        <dbReference type="SAM" id="Phobius"/>
    </source>
</evidence>
<evidence type="ECO:0000313" key="3">
    <source>
        <dbReference type="Proteomes" id="UP000184079"/>
    </source>
</evidence>
<dbReference type="EMBL" id="FQXD01000004">
    <property type="protein sequence ID" value="SHH14730.1"/>
    <property type="molecule type" value="Genomic_DNA"/>
</dbReference>
<keyword evidence="1" id="KW-0472">Membrane</keyword>
<feature type="transmembrane region" description="Helical" evidence="1">
    <location>
        <begin position="43"/>
        <end position="65"/>
    </location>
</feature>
<keyword evidence="3" id="KW-1185">Reference proteome</keyword>
<evidence type="ECO:0000313" key="2">
    <source>
        <dbReference type="EMBL" id="SHH14730.1"/>
    </source>
</evidence>
<gene>
    <name evidence="2" type="ORF">SAMN05421807_104183</name>
</gene>
<dbReference type="RefSeq" id="WP_073006546.1">
    <property type="nucleotide sequence ID" value="NZ_FQXD01000004.1"/>
</dbReference>
<keyword evidence="1" id="KW-0812">Transmembrane</keyword>
<sequence>MNEKQIHNLKTYINWLPAIGTVSSLISFFYFFLIVNVELNLNIILYSLMPFFVFTMVHIPAKVLIKKRNKDEQKV</sequence>
<accession>A0A1M5QLZ5</accession>
<proteinExistence type="predicted"/>
<protein>
    <submittedName>
        <fullName evidence="2">Uncharacterized protein</fullName>
    </submittedName>
</protein>
<keyword evidence="1" id="KW-1133">Transmembrane helix</keyword>
<dbReference type="AlphaFoldDB" id="A0A1M5QLZ5"/>
<dbReference type="Proteomes" id="UP000184079">
    <property type="component" value="Unassembled WGS sequence"/>
</dbReference>
<feature type="transmembrane region" description="Helical" evidence="1">
    <location>
        <begin position="12"/>
        <end position="37"/>
    </location>
</feature>
<name>A0A1M5QLZ5_9BACI</name>